<gene>
    <name evidence="9" type="ORF">FRACA_1150020</name>
</gene>
<keyword evidence="10" id="KW-1185">Reference proteome</keyword>
<feature type="transmembrane region" description="Helical" evidence="7">
    <location>
        <begin position="411"/>
        <end position="435"/>
    </location>
</feature>
<dbReference type="OrthoDB" id="9812221at2"/>
<keyword evidence="4 7" id="KW-0812">Transmembrane</keyword>
<dbReference type="Pfam" id="PF07690">
    <property type="entry name" value="MFS_1"/>
    <property type="match status" value="1"/>
</dbReference>
<evidence type="ECO:0000256" key="7">
    <source>
        <dbReference type="SAM" id="Phobius"/>
    </source>
</evidence>
<dbReference type="RefSeq" id="WP_101829984.1">
    <property type="nucleotide sequence ID" value="NZ_FZMO01000019.1"/>
</dbReference>
<evidence type="ECO:0000256" key="4">
    <source>
        <dbReference type="ARBA" id="ARBA00022692"/>
    </source>
</evidence>
<feature type="transmembrane region" description="Helical" evidence="7">
    <location>
        <begin position="18"/>
        <end position="38"/>
    </location>
</feature>
<dbReference type="InterPro" id="IPR011701">
    <property type="entry name" value="MFS"/>
</dbReference>
<keyword evidence="2" id="KW-0813">Transport</keyword>
<feature type="transmembrane region" description="Helical" evidence="7">
    <location>
        <begin position="236"/>
        <end position="254"/>
    </location>
</feature>
<protein>
    <submittedName>
        <fullName evidence="9">DSBA oxidoreductase</fullName>
    </submittedName>
</protein>
<feature type="transmembrane region" description="Helical" evidence="7">
    <location>
        <begin position="335"/>
        <end position="358"/>
    </location>
</feature>
<evidence type="ECO:0000256" key="2">
    <source>
        <dbReference type="ARBA" id="ARBA00022448"/>
    </source>
</evidence>
<dbReference type="EMBL" id="FZMO01000019">
    <property type="protein sequence ID" value="SNQ45866.1"/>
    <property type="molecule type" value="Genomic_DNA"/>
</dbReference>
<dbReference type="PROSITE" id="PS50850">
    <property type="entry name" value="MFS"/>
    <property type="match status" value="1"/>
</dbReference>
<sequence>MTNFCGPARPRPRVTPRAAAATAYVTSLFMAALDTHIVNVMLPTLGRDFDAPLASVKWTVIGYILALAITMPAAAWLTGRFGERRVFVTALGLFVLASAACGMARSLPELIAVRGLQGAAGGLIGPVGTAMLYRAYPQSERARMTRLLLMPIALGPALAPPLGGLLVDHLSWRLAFFLNAPIGLVTAAMVLLAPAAAEQRQRVRLGAGNFATAAVGLSGALYVLGEGPELGWTHPITLSVAVVTIVAVRLFVAIELRAREPLIDLGLFRDSLFRYSNLATAFQTMAFLGGMLYITPLMLQQAAGRSPLIAGLVLAVVPVGVVISSQTVGRAFDVLGPRVLVVVGQSLLAVDLVVLSRFDGDTPLWAFCAAMLVAGLVNGMAMVGLQASMFGNIGADEISRAAAALTMNRHVSTALGVGLVTAVLSASAVTAAGGAPGAGRFQVAYLVAAACSAAAAVAAIELPRSMRTANATVPDAGQLKGVTETARQA</sequence>
<keyword evidence="6 7" id="KW-0472">Membrane</keyword>
<keyword evidence="5 7" id="KW-1133">Transmembrane helix</keyword>
<evidence type="ECO:0000313" key="10">
    <source>
        <dbReference type="Proteomes" id="UP000234331"/>
    </source>
</evidence>
<dbReference type="Gene3D" id="1.20.1250.20">
    <property type="entry name" value="MFS general substrate transporter like domains"/>
    <property type="match status" value="1"/>
</dbReference>
<name>A0A2I2KJN6_9ACTN</name>
<accession>A0A2I2KJN6</accession>
<dbReference type="InterPro" id="IPR036259">
    <property type="entry name" value="MFS_trans_sf"/>
</dbReference>
<feature type="transmembrane region" description="Helical" evidence="7">
    <location>
        <begin position="147"/>
        <end position="166"/>
    </location>
</feature>
<dbReference type="InterPro" id="IPR004638">
    <property type="entry name" value="EmrB-like"/>
</dbReference>
<feature type="transmembrane region" description="Helical" evidence="7">
    <location>
        <begin position="364"/>
        <end position="390"/>
    </location>
</feature>
<keyword evidence="3" id="KW-1003">Cell membrane</keyword>
<feature type="transmembrane region" description="Helical" evidence="7">
    <location>
        <begin position="441"/>
        <end position="460"/>
    </location>
</feature>
<dbReference type="Gene3D" id="1.20.1720.10">
    <property type="entry name" value="Multidrug resistance protein D"/>
    <property type="match status" value="1"/>
</dbReference>
<feature type="transmembrane region" description="Helical" evidence="7">
    <location>
        <begin position="205"/>
        <end position="224"/>
    </location>
</feature>
<feature type="transmembrane region" description="Helical" evidence="7">
    <location>
        <begin position="86"/>
        <end position="105"/>
    </location>
</feature>
<feature type="domain" description="Major facilitator superfamily (MFS) profile" evidence="8">
    <location>
        <begin position="20"/>
        <end position="467"/>
    </location>
</feature>
<dbReference type="PANTHER" id="PTHR42718:SF46">
    <property type="entry name" value="BLR6921 PROTEIN"/>
    <property type="match status" value="1"/>
</dbReference>
<feature type="transmembrane region" description="Helical" evidence="7">
    <location>
        <begin position="306"/>
        <end position="323"/>
    </location>
</feature>
<feature type="transmembrane region" description="Helical" evidence="7">
    <location>
        <begin position="58"/>
        <end position="79"/>
    </location>
</feature>
<proteinExistence type="predicted"/>
<dbReference type="AlphaFoldDB" id="A0A2I2KJN6"/>
<dbReference type="GO" id="GO:0005886">
    <property type="term" value="C:plasma membrane"/>
    <property type="evidence" value="ECO:0007669"/>
    <property type="project" value="UniProtKB-SubCell"/>
</dbReference>
<organism evidence="9 10">
    <name type="scientific">Frankia canadensis</name>
    <dbReference type="NCBI Taxonomy" id="1836972"/>
    <lineage>
        <taxon>Bacteria</taxon>
        <taxon>Bacillati</taxon>
        <taxon>Actinomycetota</taxon>
        <taxon>Actinomycetes</taxon>
        <taxon>Frankiales</taxon>
        <taxon>Frankiaceae</taxon>
        <taxon>Frankia</taxon>
    </lineage>
</organism>
<evidence type="ECO:0000256" key="6">
    <source>
        <dbReference type="ARBA" id="ARBA00023136"/>
    </source>
</evidence>
<dbReference type="Proteomes" id="UP000234331">
    <property type="component" value="Unassembled WGS sequence"/>
</dbReference>
<dbReference type="PANTHER" id="PTHR42718">
    <property type="entry name" value="MAJOR FACILITATOR SUPERFAMILY MULTIDRUG TRANSPORTER MFSC"/>
    <property type="match status" value="1"/>
</dbReference>
<evidence type="ECO:0000256" key="3">
    <source>
        <dbReference type="ARBA" id="ARBA00022475"/>
    </source>
</evidence>
<dbReference type="InterPro" id="IPR020846">
    <property type="entry name" value="MFS_dom"/>
</dbReference>
<dbReference type="GO" id="GO:0022857">
    <property type="term" value="F:transmembrane transporter activity"/>
    <property type="evidence" value="ECO:0007669"/>
    <property type="project" value="InterPro"/>
</dbReference>
<evidence type="ECO:0000256" key="1">
    <source>
        <dbReference type="ARBA" id="ARBA00004651"/>
    </source>
</evidence>
<feature type="transmembrane region" description="Helical" evidence="7">
    <location>
        <begin position="172"/>
        <end position="193"/>
    </location>
</feature>
<reference evidence="9 10" key="1">
    <citation type="submission" date="2017-06" db="EMBL/GenBank/DDBJ databases">
        <authorList>
            <person name="Kim H.J."/>
            <person name="Triplett B.A."/>
        </authorList>
    </citation>
    <scope>NUCLEOTIDE SEQUENCE [LARGE SCALE GENOMIC DNA]</scope>
    <source>
        <strain evidence="9">FRACA_ARgP5</strain>
    </source>
</reference>
<feature type="transmembrane region" description="Helical" evidence="7">
    <location>
        <begin position="111"/>
        <end position="135"/>
    </location>
</feature>
<comment type="subcellular location">
    <subcellularLocation>
        <location evidence="1">Cell membrane</location>
        <topology evidence="1">Multi-pass membrane protein</topology>
    </subcellularLocation>
</comment>
<feature type="transmembrane region" description="Helical" evidence="7">
    <location>
        <begin position="275"/>
        <end position="294"/>
    </location>
</feature>
<evidence type="ECO:0000313" key="9">
    <source>
        <dbReference type="EMBL" id="SNQ45866.1"/>
    </source>
</evidence>
<evidence type="ECO:0000256" key="5">
    <source>
        <dbReference type="ARBA" id="ARBA00022989"/>
    </source>
</evidence>
<dbReference type="NCBIfam" id="TIGR00711">
    <property type="entry name" value="efflux_EmrB"/>
    <property type="match status" value="1"/>
</dbReference>
<evidence type="ECO:0000259" key="8">
    <source>
        <dbReference type="PROSITE" id="PS50850"/>
    </source>
</evidence>
<dbReference type="SUPFAM" id="SSF103473">
    <property type="entry name" value="MFS general substrate transporter"/>
    <property type="match status" value="1"/>
</dbReference>